<evidence type="ECO:0000313" key="3">
    <source>
        <dbReference type="Proteomes" id="UP001230426"/>
    </source>
</evidence>
<gene>
    <name evidence="2" type="ORF">J2S55_002269</name>
</gene>
<name>A0ABT9R1C3_9ACTN</name>
<dbReference type="Gene3D" id="2.40.260.10">
    <property type="entry name" value="Sortase"/>
    <property type="match status" value="1"/>
</dbReference>
<accession>A0ABT9R1C3</accession>
<dbReference type="NCBIfam" id="NF033748">
    <property type="entry name" value="class_F_sortase"/>
    <property type="match status" value="1"/>
</dbReference>
<proteinExistence type="predicted"/>
<sequence length="204" mass="22186">MAESPRWSRIIVAGLVTGAVMVAFHRGGGGDTPPVRPSVVPSRIDIPSLGIKAPLMKLGVTDGQIELPPYEKPDTAGWVKDSAVPGDQGSAVILGHVDTKTDPAVFYRLKEIREGQVVKVARSDGKVAQYRVDSVERVSKERFPADKVYLEDGLRLITCGGDFDWDKREYRDNVIVYATLVKPARENAWPGTRLTPDPPGQGPA</sequence>
<keyword evidence="3" id="KW-1185">Reference proteome</keyword>
<dbReference type="InterPro" id="IPR023365">
    <property type="entry name" value="Sortase_dom-sf"/>
</dbReference>
<dbReference type="InterPro" id="IPR042001">
    <property type="entry name" value="Sortase_F"/>
</dbReference>
<organism evidence="2 3">
    <name type="scientific">Streptosporangium brasiliense</name>
    <dbReference type="NCBI Taxonomy" id="47480"/>
    <lineage>
        <taxon>Bacteria</taxon>
        <taxon>Bacillati</taxon>
        <taxon>Actinomycetota</taxon>
        <taxon>Actinomycetes</taxon>
        <taxon>Streptosporangiales</taxon>
        <taxon>Streptosporangiaceae</taxon>
        <taxon>Streptosporangium</taxon>
    </lineage>
</organism>
<keyword evidence="1" id="KW-0378">Hydrolase</keyword>
<dbReference type="Proteomes" id="UP001230426">
    <property type="component" value="Unassembled WGS sequence"/>
</dbReference>
<dbReference type="Pfam" id="PF04203">
    <property type="entry name" value="Sortase"/>
    <property type="match status" value="1"/>
</dbReference>
<dbReference type="RefSeq" id="WP_306859521.1">
    <property type="nucleotide sequence ID" value="NZ_JAUSRB010000002.1"/>
</dbReference>
<protein>
    <submittedName>
        <fullName evidence="2">LPXTG-site transpeptidase (Sortase) family protein</fullName>
    </submittedName>
</protein>
<dbReference type="CDD" id="cd05829">
    <property type="entry name" value="Sortase_F"/>
    <property type="match status" value="1"/>
</dbReference>
<evidence type="ECO:0000313" key="2">
    <source>
        <dbReference type="EMBL" id="MDP9863003.1"/>
    </source>
</evidence>
<evidence type="ECO:0000256" key="1">
    <source>
        <dbReference type="ARBA" id="ARBA00022801"/>
    </source>
</evidence>
<reference evidence="2 3" key="1">
    <citation type="submission" date="2023-07" db="EMBL/GenBank/DDBJ databases">
        <title>Sequencing the genomes of 1000 actinobacteria strains.</title>
        <authorList>
            <person name="Klenk H.-P."/>
        </authorList>
    </citation>
    <scope>NUCLEOTIDE SEQUENCE [LARGE SCALE GENOMIC DNA]</scope>
    <source>
        <strain evidence="2 3">DSM 44109</strain>
    </source>
</reference>
<dbReference type="InterPro" id="IPR005754">
    <property type="entry name" value="Sortase"/>
</dbReference>
<comment type="caution">
    <text evidence="2">The sequence shown here is derived from an EMBL/GenBank/DDBJ whole genome shotgun (WGS) entry which is preliminary data.</text>
</comment>
<dbReference type="EMBL" id="JAUSRB010000002">
    <property type="protein sequence ID" value="MDP9863003.1"/>
    <property type="molecule type" value="Genomic_DNA"/>
</dbReference>
<dbReference type="SUPFAM" id="SSF63817">
    <property type="entry name" value="Sortase"/>
    <property type="match status" value="1"/>
</dbReference>